<proteinExistence type="inferred from homology"/>
<evidence type="ECO:0000256" key="8">
    <source>
        <dbReference type="ARBA" id="ARBA00022705"/>
    </source>
</evidence>
<evidence type="ECO:0000256" key="13">
    <source>
        <dbReference type="HAMAP-Rule" id="MF_01902"/>
    </source>
</evidence>
<feature type="region of interest" description="Disordered" evidence="14">
    <location>
        <begin position="1086"/>
        <end position="1127"/>
    </location>
</feature>
<dbReference type="SUPFAM" id="SSF89550">
    <property type="entry name" value="PHP domain-like"/>
    <property type="match status" value="1"/>
</dbReference>
<accession>A0A1G5PQG7</accession>
<evidence type="ECO:0000259" key="15">
    <source>
        <dbReference type="SMART" id="SM00481"/>
    </source>
</evidence>
<keyword evidence="8 13" id="KW-0235">DNA replication</keyword>
<evidence type="ECO:0000256" key="14">
    <source>
        <dbReference type="SAM" id="MobiDB-lite"/>
    </source>
</evidence>
<dbReference type="InterPro" id="IPR029460">
    <property type="entry name" value="DNAPol_HHH"/>
</dbReference>
<gene>
    <name evidence="13" type="primary">dnaE2</name>
    <name evidence="16" type="ORF">SAMN04488118_101476</name>
</gene>
<dbReference type="GO" id="GO:0008408">
    <property type="term" value="F:3'-5' exonuclease activity"/>
    <property type="evidence" value="ECO:0007669"/>
    <property type="project" value="InterPro"/>
</dbReference>
<evidence type="ECO:0000313" key="17">
    <source>
        <dbReference type="Proteomes" id="UP000198767"/>
    </source>
</evidence>
<dbReference type="Pfam" id="PF02811">
    <property type="entry name" value="PHP"/>
    <property type="match status" value="1"/>
</dbReference>
<dbReference type="AlphaFoldDB" id="A0A1G5PQG7"/>
<dbReference type="Proteomes" id="UP000198767">
    <property type="component" value="Unassembled WGS sequence"/>
</dbReference>
<reference evidence="16 17" key="1">
    <citation type="submission" date="2016-10" db="EMBL/GenBank/DDBJ databases">
        <authorList>
            <person name="de Groot N.N."/>
        </authorList>
    </citation>
    <scope>NUCLEOTIDE SEQUENCE [LARGE SCALE GENOMIC DNA]</scope>
    <source>
        <strain evidence="16 17">U95</strain>
    </source>
</reference>
<protein>
    <recommendedName>
        <fullName evidence="4 13">Error-prone DNA polymerase</fullName>
        <ecNumber evidence="3 13">2.7.7.7</ecNumber>
    </recommendedName>
</protein>
<keyword evidence="6 13" id="KW-0808">Transferase</keyword>
<dbReference type="HAMAP" id="MF_01902">
    <property type="entry name" value="DNApol_error_prone"/>
    <property type="match status" value="1"/>
</dbReference>
<keyword evidence="7 13" id="KW-0548">Nucleotidyltransferase</keyword>
<dbReference type="Pfam" id="PF14579">
    <property type="entry name" value="HHH_6"/>
    <property type="match status" value="1"/>
</dbReference>
<dbReference type="GO" id="GO:0006281">
    <property type="term" value="P:DNA repair"/>
    <property type="evidence" value="ECO:0007669"/>
    <property type="project" value="UniProtKB-UniRule"/>
</dbReference>
<keyword evidence="9 13" id="KW-0227">DNA damage</keyword>
<dbReference type="CDD" id="cd04485">
    <property type="entry name" value="DnaE_OBF"/>
    <property type="match status" value="1"/>
</dbReference>
<sequence length="1127" mass="126615">MIEVNRTHRPVEAFQRDILDTRMQGQDYAELCVTTNFTFLTGASHPEELVVRAAELGLSAIAITDQNSLAGVVRAWSALKELKHETKEIVEIRSQQRTDSSSRQQIGHNTPIAKPGAISLPKLIVGCRLVLQDSPVDWITLPRDRAAYKRLTRLLTLGKRRTKKGECLLYIKDMMAACKGMILIALPQRSLDEAIPDIRKLRQQFPNHVFLGAAPCYDGSDQTYLNSCAQAAQRTSAPMVAVGDVLMHRANRRQLADVLTCMREHITIDQIGTRALPNGERRLKAGADMAHLFRNHPAALRRTLEIADGCSFDLEELSYEYPHEETQGETPQDRLERLATEGLKRRYPDAPPTRALDLMQKELTVVKELNFPAYFLTVHDIVQFAKSQGILCQGRGSAANSILCFLLGITDVSPDMITMVFERFVSKHRGEPPDIDVDFEHERREEVIQWIYEKYGRHRAGLCATVIHFRTRAAIREVGKVMGLSQDVTAGLSSQIWGMTNGGVNLDRIRELGLDPNDRRLMQTIRLIGEIIGFPRHLSQHVGGFIITRGRLDELAPIENAAMEDRTVICWDKDDIDALGILKVDVLGLGMLSCIRKAFALMQEHDNITHSIASVPQGDEATYDMLCQADAIGVFQVESRAQMNFLPRMRPREFYDLVIEVAIVRPGPIQGDMVQPYIRRRNGLEEIEPFGPALEEVTRRTLGVPLFQEQALQIAVVGAGFSAEEADHLRRSLASFRRMGTIGKYRDKFIAGMLRNGYAPDVAERCFGQIEGFADYGFPESHAAAFAMLAYVSAWLKRHHPAIFACALLNSQPMGFYAPAQIVRDVREHGVETRPICVNHSDWDNTLERRPDGTLALRLGFRQIKGLKEEDAGWIVAARGNGYPDPEALWLRAGLHPDVLTRLAEADAFSDMGLTRRDALWQVKAIQSPKPLPLFNDPIDGENIHEPQVALPIMQLGEEVVEDYVSTRLTLRAHPMELLRPTLSGLVTHASLQNIALGRYSVCGLVITRQRPGTASGVIFLTLEDETGVSNVVVWRNVYERFRRIVMGGRLLRVTGYLQREGIVIHLIAQDIQDMSHKLFELGHPEPEALTTEGPRADDTPKQSRYPTRAMHPRDQAKRLFPSRDFH</sequence>
<evidence type="ECO:0000256" key="9">
    <source>
        <dbReference type="ARBA" id="ARBA00022763"/>
    </source>
</evidence>
<dbReference type="CDD" id="cd07434">
    <property type="entry name" value="PHP_PolIIIA_DnaE2"/>
    <property type="match status" value="1"/>
</dbReference>
<dbReference type="InterPro" id="IPR016195">
    <property type="entry name" value="Pol/histidinol_Pase-like"/>
</dbReference>
<dbReference type="EMBL" id="FMWG01000001">
    <property type="protein sequence ID" value="SCZ51420.1"/>
    <property type="molecule type" value="Genomic_DNA"/>
</dbReference>
<dbReference type="EC" id="2.7.7.7" evidence="3 13"/>
<evidence type="ECO:0000256" key="12">
    <source>
        <dbReference type="ARBA" id="ARBA00049244"/>
    </source>
</evidence>
<comment type="subcellular location">
    <subcellularLocation>
        <location evidence="1 13">Cytoplasm</location>
    </subcellularLocation>
</comment>
<keyword evidence="11 13" id="KW-0234">DNA repair</keyword>
<dbReference type="PANTHER" id="PTHR32294:SF4">
    <property type="entry name" value="ERROR-PRONE DNA POLYMERASE"/>
    <property type="match status" value="1"/>
</dbReference>
<evidence type="ECO:0000256" key="3">
    <source>
        <dbReference type="ARBA" id="ARBA00012417"/>
    </source>
</evidence>
<evidence type="ECO:0000256" key="2">
    <source>
        <dbReference type="ARBA" id="ARBA00007391"/>
    </source>
</evidence>
<name>A0A1G5PQG7_9RHOB</name>
<dbReference type="STRING" id="1156985.SAMN04488118_101476"/>
<dbReference type="InterPro" id="IPR040982">
    <property type="entry name" value="DNA_pol3_finger"/>
</dbReference>
<feature type="domain" description="Polymerase/histidinol phosphatase N-terminal" evidence="15">
    <location>
        <begin position="29"/>
        <end position="133"/>
    </location>
</feature>
<dbReference type="InterPro" id="IPR003141">
    <property type="entry name" value="Pol/His_phosphatase_N"/>
</dbReference>
<evidence type="ECO:0000256" key="11">
    <source>
        <dbReference type="ARBA" id="ARBA00023204"/>
    </source>
</evidence>
<keyword evidence="17" id="KW-1185">Reference proteome</keyword>
<dbReference type="GO" id="GO:0003887">
    <property type="term" value="F:DNA-directed DNA polymerase activity"/>
    <property type="evidence" value="ECO:0007669"/>
    <property type="project" value="UniProtKB-UniRule"/>
</dbReference>
<dbReference type="PANTHER" id="PTHR32294">
    <property type="entry name" value="DNA POLYMERASE III SUBUNIT ALPHA"/>
    <property type="match status" value="1"/>
</dbReference>
<dbReference type="InterPro" id="IPR004365">
    <property type="entry name" value="NA-bd_OB_tRNA"/>
</dbReference>
<dbReference type="RefSeq" id="WP_090215555.1">
    <property type="nucleotide sequence ID" value="NZ_FMWG01000001.1"/>
</dbReference>
<dbReference type="InterPro" id="IPR004013">
    <property type="entry name" value="PHP_dom"/>
</dbReference>
<comment type="similarity">
    <text evidence="2 13">Belongs to the DNA polymerase type-C family. DnaE2 subfamily.</text>
</comment>
<evidence type="ECO:0000256" key="4">
    <source>
        <dbReference type="ARBA" id="ARBA00017273"/>
    </source>
</evidence>
<comment type="function">
    <text evidence="13">DNA polymerase involved in damage-induced mutagenesis and translesion synthesis (TLS). It is not the major replicative DNA polymerase.</text>
</comment>
<dbReference type="Pfam" id="PF07733">
    <property type="entry name" value="DNA_pol3_alpha"/>
    <property type="match status" value="1"/>
</dbReference>
<evidence type="ECO:0000256" key="5">
    <source>
        <dbReference type="ARBA" id="ARBA00022490"/>
    </source>
</evidence>
<dbReference type="Gene3D" id="1.10.150.870">
    <property type="match status" value="1"/>
</dbReference>
<keyword evidence="5 13" id="KW-0963">Cytoplasm</keyword>
<dbReference type="InterPro" id="IPR023073">
    <property type="entry name" value="DnaE2"/>
</dbReference>
<dbReference type="GO" id="GO:0003676">
    <property type="term" value="F:nucleic acid binding"/>
    <property type="evidence" value="ECO:0007669"/>
    <property type="project" value="InterPro"/>
</dbReference>
<dbReference type="Pfam" id="PF17657">
    <property type="entry name" value="DNA_pol3_finger"/>
    <property type="match status" value="1"/>
</dbReference>
<dbReference type="Pfam" id="PF01336">
    <property type="entry name" value="tRNA_anti-codon"/>
    <property type="match status" value="1"/>
</dbReference>
<dbReference type="GO" id="GO:0005737">
    <property type="term" value="C:cytoplasm"/>
    <property type="evidence" value="ECO:0007669"/>
    <property type="project" value="UniProtKB-SubCell"/>
</dbReference>
<dbReference type="NCBIfam" id="NF004225">
    <property type="entry name" value="PRK05672.1"/>
    <property type="match status" value="1"/>
</dbReference>
<evidence type="ECO:0000256" key="7">
    <source>
        <dbReference type="ARBA" id="ARBA00022695"/>
    </source>
</evidence>
<keyword evidence="10 13" id="KW-0239">DNA-directed DNA polymerase</keyword>
<dbReference type="InterPro" id="IPR011708">
    <property type="entry name" value="DNA_pol3_alpha_NTPase_dom"/>
</dbReference>
<dbReference type="SMART" id="SM00481">
    <property type="entry name" value="POLIIIAc"/>
    <property type="match status" value="1"/>
</dbReference>
<dbReference type="NCBIfam" id="TIGR00594">
    <property type="entry name" value="polc"/>
    <property type="match status" value="1"/>
</dbReference>
<evidence type="ECO:0000256" key="6">
    <source>
        <dbReference type="ARBA" id="ARBA00022679"/>
    </source>
</evidence>
<dbReference type="InterPro" id="IPR004805">
    <property type="entry name" value="DnaE2/DnaE/PolC"/>
</dbReference>
<evidence type="ECO:0000313" key="16">
    <source>
        <dbReference type="EMBL" id="SCZ51420.1"/>
    </source>
</evidence>
<evidence type="ECO:0000256" key="1">
    <source>
        <dbReference type="ARBA" id="ARBA00004496"/>
    </source>
</evidence>
<comment type="catalytic activity">
    <reaction evidence="12 13">
        <text>DNA(n) + a 2'-deoxyribonucleoside 5'-triphosphate = DNA(n+1) + diphosphate</text>
        <dbReference type="Rhea" id="RHEA:22508"/>
        <dbReference type="Rhea" id="RHEA-COMP:17339"/>
        <dbReference type="Rhea" id="RHEA-COMP:17340"/>
        <dbReference type="ChEBI" id="CHEBI:33019"/>
        <dbReference type="ChEBI" id="CHEBI:61560"/>
        <dbReference type="ChEBI" id="CHEBI:173112"/>
        <dbReference type="EC" id="2.7.7.7"/>
    </reaction>
</comment>
<dbReference type="OrthoDB" id="9803237at2"/>
<dbReference type="Gene3D" id="3.20.20.140">
    <property type="entry name" value="Metal-dependent hydrolases"/>
    <property type="match status" value="1"/>
</dbReference>
<feature type="compositionally biased region" description="Basic and acidic residues" evidence="14">
    <location>
        <begin position="1112"/>
        <end position="1127"/>
    </location>
</feature>
<organism evidence="16 17">
    <name type="scientific">Epibacterium ulvae</name>
    <dbReference type="NCBI Taxonomy" id="1156985"/>
    <lineage>
        <taxon>Bacteria</taxon>
        <taxon>Pseudomonadati</taxon>
        <taxon>Pseudomonadota</taxon>
        <taxon>Alphaproteobacteria</taxon>
        <taxon>Rhodobacterales</taxon>
        <taxon>Roseobacteraceae</taxon>
        <taxon>Epibacterium</taxon>
    </lineage>
</organism>
<evidence type="ECO:0000256" key="10">
    <source>
        <dbReference type="ARBA" id="ARBA00022932"/>
    </source>
</evidence>
<dbReference type="GO" id="GO:0006260">
    <property type="term" value="P:DNA replication"/>
    <property type="evidence" value="ECO:0007669"/>
    <property type="project" value="UniProtKB-KW"/>
</dbReference>